<evidence type="ECO:0000256" key="3">
    <source>
        <dbReference type="ARBA" id="ARBA00005624"/>
    </source>
</evidence>
<evidence type="ECO:0000259" key="8">
    <source>
        <dbReference type="SMART" id="SM01002"/>
    </source>
</evidence>
<dbReference type="GO" id="GO:0005737">
    <property type="term" value="C:cytoplasm"/>
    <property type="evidence" value="ECO:0007669"/>
    <property type="project" value="TreeGrafter"/>
</dbReference>
<dbReference type="GO" id="GO:0019878">
    <property type="term" value="P:lysine biosynthetic process via aminoadipic acid"/>
    <property type="evidence" value="ECO:0007669"/>
    <property type="project" value="TreeGrafter"/>
</dbReference>
<dbReference type="InterPro" id="IPR007886">
    <property type="entry name" value="AlaDH/PNT_N"/>
</dbReference>
<sequence length="957" mass="106431">MFMIYVLLIKLSKEFSRLNMWRITRENKTFATYVYKAKSKTAERWKSSGKVLAVRREDASVWERRAPLAPQHVKQLTKEGVKVLVQPSNRRAYPMQAYINAGAIIQEDISEAPVIIGVKQVPIDSLLPNKTYCFFSHTIKAQEANMPMLDCILERNIRLLDYEKLVDSKGQRVVAFGKFAGVAGTINILHGLGLRLLALGHHTPFMHVGPAHNYRNSGMARQTVRDAGYEIALGMMPRSIGPLTFVFTGSGNVSQGAQEVFQELPYEYVNPTDLPQVAEHGSMNKVYGAVVSRDDHFRRKDGGGFDAEEYEAFPERYYSNFAKTVYSTYASVIINGIYWAVNSPKLLTIPDAKHLLRPSYTPWLPSSDGSPSLPHRLLAICDISADPGGSIEFMTECTTIDTPFCLYDADQHKNSESFSGPGVLVCSIDNMPTQLPLEATDYFGYLLYPYMESILSSDATRPLEEHNFVQTVKGAIIASDGKLTPNFEYIAELRNTSTSQMKARSLAQKSAKKVLVLGAGYVAGPLVDYLTKDQTIHVTIGSSLQNQGEALVKSDNAEHVVLDVTTGRGPLDKLIEESNLVVSLLPYSLHPTIAERCIKHKVNMVTASYLTPEMKSLHQAAVDAGITIVNEVGLDPGIDHLLAMECFDEIKLNGGKITSFVSFCGGLPAPEHSDNPLRYKFSWNPRGVLLNTLSVAKYLKDGKVVEIPAGGALMDHAQEMDFLPGFNLEGFPNRDSTIYVDAYNIESANTVLRGTLRYKGFSDIMKALHRLGLLNDMPHPCLHSKGPEITWKQFLCTLLGQQDQELLTPNLKNLIYDVIGKSETQVAALERLGIIEEEPVVKFSTPLDTFTHFLANKLAIQKGERDVIILRHNIGIQWPDNKNEMRHIDFVVYGDKDGYSAMAKTVGYPAAIATKMVLENEIQTKGMVVPMVPEIYKPMLMRLKQEGITSVEHTVKL</sequence>
<dbReference type="OrthoDB" id="10059875at2759"/>
<dbReference type="SMART" id="SM01002">
    <property type="entry name" value="AlaDh_PNT_C"/>
    <property type="match status" value="1"/>
</dbReference>
<protein>
    <recommendedName>
        <fullName evidence="12">Saccharopine dehydrogenase (NAD(+), L-glutamate-forming)</fullName>
    </recommendedName>
</protein>
<dbReference type="Gene3D" id="3.40.50.720">
    <property type="entry name" value="NAD(P)-binding Rossmann-like Domain"/>
    <property type="match status" value="2"/>
</dbReference>
<dbReference type="SUPFAM" id="SSF55347">
    <property type="entry name" value="Glyceraldehyde-3-phosphate dehydrogenase-like, C-terminal domain"/>
    <property type="match status" value="1"/>
</dbReference>
<keyword evidence="6" id="KW-0511">Multifunctional enzyme</keyword>
<proteinExistence type="inferred from homology"/>
<comment type="pathway">
    <text evidence="2">Amino-acid degradation; L-lysine degradation via saccharopine pathway; glutaryl-CoA from L-lysine: step 2/6.</text>
</comment>
<evidence type="ECO:0000256" key="7">
    <source>
        <dbReference type="ARBA" id="ARBA00025744"/>
    </source>
</evidence>
<reference evidence="10" key="1">
    <citation type="submission" date="2020-08" db="EMBL/GenBank/DDBJ databases">
        <title>Multicomponent nature underlies the extraordinary mechanical properties of spider dragline silk.</title>
        <authorList>
            <person name="Kono N."/>
            <person name="Nakamura H."/>
            <person name="Mori M."/>
            <person name="Yoshida Y."/>
            <person name="Ohtoshi R."/>
            <person name="Malay A.D."/>
            <person name="Moran D.A.P."/>
            <person name="Tomita M."/>
            <person name="Numata K."/>
            <person name="Arakawa K."/>
        </authorList>
    </citation>
    <scope>NUCLEOTIDE SEQUENCE</scope>
</reference>
<feature type="domain" description="Alanine dehydrogenase/pyridine nucleotide transhydrogenase NAD(H)-binding" evidence="8">
    <location>
        <begin position="223"/>
        <end position="427"/>
    </location>
</feature>
<keyword evidence="4" id="KW-0521">NADP</keyword>
<name>A0A8X7CHR7_9ARAC</name>
<dbReference type="CDD" id="cd12189">
    <property type="entry name" value="LKR_SDH_like"/>
    <property type="match status" value="1"/>
</dbReference>
<organism evidence="10 11">
    <name type="scientific">Trichonephila inaurata madagascariensis</name>
    <dbReference type="NCBI Taxonomy" id="2747483"/>
    <lineage>
        <taxon>Eukaryota</taxon>
        <taxon>Metazoa</taxon>
        <taxon>Ecdysozoa</taxon>
        <taxon>Arthropoda</taxon>
        <taxon>Chelicerata</taxon>
        <taxon>Arachnida</taxon>
        <taxon>Araneae</taxon>
        <taxon>Araneomorphae</taxon>
        <taxon>Entelegynae</taxon>
        <taxon>Araneoidea</taxon>
        <taxon>Nephilidae</taxon>
        <taxon>Trichonephila</taxon>
        <taxon>Trichonephila inaurata</taxon>
    </lineage>
</organism>
<dbReference type="Proteomes" id="UP000886998">
    <property type="component" value="Unassembled WGS sequence"/>
</dbReference>
<gene>
    <name evidence="10" type="primary">AASS</name>
    <name evidence="10" type="ORF">TNIN_346071</name>
</gene>
<comment type="similarity">
    <text evidence="7">In the C-terminal section; belongs to the saccharopine dehydrogenase family.</text>
</comment>
<keyword evidence="5" id="KW-0560">Oxidoreductase</keyword>
<dbReference type="InterPro" id="IPR007698">
    <property type="entry name" value="AlaDH/PNT_NAD(H)-bd"/>
</dbReference>
<dbReference type="InterPro" id="IPR051168">
    <property type="entry name" value="AASS"/>
</dbReference>
<keyword evidence="11" id="KW-1185">Reference proteome</keyword>
<dbReference type="AlphaFoldDB" id="A0A8X7CHR7"/>
<evidence type="ECO:0000256" key="1">
    <source>
        <dbReference type="ARBA" id="ARBA00004682"/>
    </source>
</evidence>
<dbReference type="Pfam" id="PF16653">
    <property type="entry name" value="Sacchrp_dh_C"/>
    <property type="match status" value="1"/>
</dbReference>
<dbReference type="EMBL" id="BMAV01015536">
    <property type="protein sequence ID" value="GFY65062.1"/>
    <property type="molecule type" value="Genomic_DNA"/>
</dbReference>
<accession>A0A8X7CHR7</accession>
<feature type="domain" description="Alanine dehydrogenase/pyridine nucleotide transhydrogenase N-terminal" evidence="9">
    <location>
        <begin position="53"/>
        <end position="183"/>
    </location>
</feature>
<dbReference type="Gene3D" id="1.10.1870.10">
    <property type="entry name" value="Domain 3, Saccharopine reductase"/>
    <property type="match status" value="1"/>
</dbReference>
<evidence type="ECO:0000256" key="5">
    <source>
        <dbReference type="ARBA" id="ARBA00023002"/>
    </source>
</evidence>
<comment type="pathway">
    <text evidence="1">Amino-acid degradation; L-lysine degradation via saccharopine pathway; glutaryl-CoA from L-lysine: step 1/6.</text>
</comment>
<dbReference type="GO" id="GO:0004753">
    <property type="term" value="F:saccharopine dehydrogenase activity"/>
    <property type="evidence" value="ECO:0007669"/>
    <property type="project" value="TreeGrafter"/>
</dbReference>
<evidence type="ECO:0008006" key="12">
    <source>
        <dbReference type="Google" id="ProtNLM"/>
    </source>
</evidence>
<dbReference type="InterPro" id="IPR036291">
    <property type="entry name" value="NAD(P)-bd_dom_sf"/>
</dbReference>
<evidence type="ECO:0000256" key="4">
    <source>
        <dbReference type="ARBA" id="ARBA00022857"/>
    </source>
</evidence>
<dbReference type="Pfam" id="PF03435">
    <property type="entry name" value="Sacchrp_dh_NADP"/>
    <property type="match status" value="1"/>
</dbReference>
<dbReference type="Pfam" id="PF05222">
    <property type="entry name" value="AlaDh_PNT_N"/>
    <property type="match status" value="1"/>
</dbReference>
<evidence type="ECO:0000256" key="6">
    <source>
        <dbReference type="ARBA" id="ARBA00023268"/>
    </source>
</evidence>
<dbReference type="InterPro" id="IPR005097">
    <property type="entry name" value="Sacchrp_dh_NADP-bd"/>
</dbReference>
<dbReference type="FunFam" id="3.40.50.720:FF:000087">
    <property type="entry name" value="alpha-aminoadipic semialdehyde synthase, mitochondrial"/>
    <property type="match status" value="1"/>
</dbReference>
<dbReference type="InterPro" id="IPR032095">
    <property type="entry name" value="Sacchrp_dh-like_C"/>
</dbReference>
<dbReference type="SUPFAM" id="SSF51735">
    <property type="entry name" value="NAD(P)-binding Rossmann-fold domains"/>
    <property type="match status" value="1"/>
</dbReference>
<evidence type="ECO:0000313" key="10">
    <source>
        <dbReference type="EMBL" id="GFY65062.1"/>
    </source>
</evidence>
<evidence type="ECO:0000313" key="11">
    <source>
        <dbReference type="Proteomes" id="UP000886998"/>
    </source>
</evidence>
<dbReference type="SUPFAM" id="SSF52283">
    <property type="entry name" value="Formate/glycerate dehydrogenase catalytic domain-like"/>
    <property type="match status" value="1"/>
</dbReference>
<dbReference type="PANTHER" id="PTHR11133">
    <property type="entry name" value="SACCHAROPINE DEHYDROGENASE"/>
    <property type="match status" value="1"/>
</dbReference>
<dbReference type="FunFam" id="3.40.50.720:FF:000072">
    <property type="entry name" value="Saccharopine dehydrogenase [NADP(+), L-glutamate-forming]"/>
    <property type="match status" value="1"/>
</dbReference>
<comment type="caution">
    <text evidence="10">The sequence shown here is derived from an EMBL/GenBank/DDBJ whole genome shotgun (WGS) entry which is preliminary data.</text>
</comment>
<evidence type="ECO:0000259" key="9">
    <source>
        <dbReference type="SMART" id="SM01003"/>
    </source>
</evidence>
<dbReference type="SMART" id="SM01003">
    <property type="entry name" value="AlaDh_PNT_N"/>
    <property type="match status" value="1"/>
</dbReference>
<evidence type="ECO:0000256" key="2">
    <source>
        <dbReference type="ARBA" id="ARBA00004720"/>
    </source>
</evidence>
<comment type="similarity">
    <text evidence="3">In the N-terminal section; belongs to the AlaDH/PNT family.</text>
</comment>
<dbReference type="Gene3D" id="3.30.360.10">
    <property type="entry name" value="Dihydrodipicolinate Reductase, domain 2"/>
    <property type="match status" value="1"/>
</dbReference>
<dbReference type="FunFam" id="3.30.360.10:FF:000008">
    <property type="entry name" value="Alpha-aminoadipic semialdehyde synthase, mitochondrial"/>
    <property type="match status" value="1"/>
</dbReference>
<dbReference type="PANTHER" id="PTHR11133:SF22">
    <property type="entry name" value="ALPHA-AMINOADIPIC SEMIALDEHYDE SYNTHASE, MITOCHONDRIAL"/>
    <property type="match status" value="1"/>
</dbReference>